<keyword evidence="5" id="KW-1185">Reference proteome</keyword>
<dbReference type="Gene3D" id="1.10.1660.10">
    <property type="match status" value="1"/>
</dbReference>
<evidence type="ECO:0000313" key="5">
    <source>
        <dbReference type="Proteomes" id="UP001595711"/>
    </source>
</evidence>
<sequence>MSDKTYTITELAHEYDVTPRAIRFYEDKGLLHPSRQGMMRVYARRDRARLQLILRGKRLGFSLAEIREMIDLYDVGDGRVEQMKLTLKRSQERLAALELQKRDIDDAILQLKHDVRIIDEFLKVKERSREAPSFKEFIQGRVGQLAEVAE</sequence>
<dbReference type="InterPro" id="IPR047057">
    <property type="entry name" value="MerR_fam"/>
</dbReference>
<keyword evidence="2" id="KW-0175">Coiled coil</keyword>
<dbReference type="PROSITE" id="PS50937">
    <property type="entry name" value="HTH_MERR_2"/>
    <property type="match status" value="1"/>
</dbReference>
<dbReference type="SMART" id="SM00422">
    <property type="entry name" value="HTH_MERR"/>
    <property type="match status" value="1"/>
</dbReference>
<evidence type="ECO:0000259" key="3">
    <source>
        <dbReference type="PROSITE" id="PS50937"/>
    </source>
</evidence>
<dbReference type="PANTHER" id="PTHR30204:SF58">
    <property type="entry name" value="HTH-TYPE TRANSCRIPTIONAL REGULATOR YFMP"/>
    <property type="match status" value="1"/>
</dbReference>
<dbReference type="Pfam" id="PF13411">
    <property type="entry name" value="MerR_1"/>
    <property type="match status" value="1"/>
</dbReference>
<dbReference type="CDD" id="cd04776">
    <property type="entry name" value="HTH_GnyR"/>
    <property type="match status" value="1"/>
</dbReference>
<name>A0ABV7VBS4_9PROT</name>
<evidence type="ECO:0000256" key="1">
    <source>
        <dbReference type="ARBA" id="ARBA00023125"/>
    </source>
</evidence>
<reference evidence="5" key="1">
    <citation type="journal article" date="2019" name="Int. J. Syst. Evol. Microbiol.">
        <title>The Global Catalogue of Microorganisms (GCM) 10K type strain sequencing project: providing services to taxonomists for standard genome sequencing and annotation.</title>
        <authorList>
            <consortium name="The Broad Institute Genomics Platform"/>
            <consortium name="The Broad Institute Genome Sequencing Center for Infectious Disease"/>
            <person name="Wu L."/>
            <person name="Ma J."/>
        </authorList>
    </citation>
    <scope>NUCLEOTIDE SEQUENCE [LARGE SCALE GENOMIC DNA]</scope>
    <source>
        <strain evidence="5">KCTC 42182</strain>
    </source>
</reference>
<feature type="domain" description="HTH merR-type" evidence="3">
    <location>
        <begin position="5"/>
        <end position="72"/>
    </location>
</feature>
<accession>A0ABV7VBS4</accession>
<dbReference type="GO" id="GO:0003677">
    <property type="term" value="F:DNA binding"/>
    <property type="evidence" value="ECO:0007669"/>
    <property type="project" value="UniProtKB-KW"/>
</dbReference>
<gene>
    <name evidence="4" type="ORF">ACFOOQ_03175</name>
</gene>
<dbReference type="Proteomes" id="UP001595711">
    <property type="component" value="Unassembled WGS sequence"/>
</dbReference>
<evidence type="ECO:0000313" key="4">
    <source>
        <dbReference type="EMBL" id="MFC3674528.1"/>
    </source>
</evidence>
<dbReference type="SUPFAM" id="SSF46955">
    <property type="entry name" value="Putative DNA-binding domain"/>
    <property type="match status" value="1"/>
</dbReference>
<evidence type="ECO:0000256" key="2">
    <source>
        <dbReference type="SAM" id="Coils"/>
    </source>
</evidence>
<dbReference type="PANTHER" id="PTHR30204">
    <property type="entry name" value="REDOX-CYCLING DRUG-SENSING TRANSCRIPTIONAL ACTIVATOR SOXR"/>
    <property type="match status" value="1"/>
</dbReference>
<dbReference type="EMBL" id="JBHRYJ010000001">
    <property type="protein sequence ID" value="MFC3674528.1"/>
    <property type="molecule type" value="Genomic_DNA"/>
</dbReference>
<keyword evidence="1 4" id="KW-0238">DNA-binding</keyword>
<protein>
    <submittedName>
        <fullName evidence="4">MerR family DNA-binding transcriptional regulator</fullName>
    </submittedName>
</protein>
<organism evidence="4 5">
    <name type="scientific">Ferrovibrio xuzhouensis</name>
    <dbReference type="NCBI Taxonomy" id="1576914"/>
    <lineage>
        <taxon>Bacteria</taxon>
        <taxon>Pseudomonadati</taxon>
        <taxon>Pseudomonadota</taxon>
        <taxon>Alphaproteobacteria</taxon>
        <taxon>Rhodospirillales</taxon>
        <taxon>Rhodospirillaceae</taxon>
        <taxon>Ferrovibrio</taxon>
    </lineage>
</organism>
<proteinExistence type="predicted"/>
<dbReference type="InterPro" id="IPR009061">
    <property type="entry name" value="DNA-bd_dom_put_sf"/>
</dbReference>
<dbReference type="InterPro" id="IPR000551">
    <property type="entry name" value="MerR-type_HTH_dom"/>
</dbReference>
<comment type="caution">
    <text evidence="4">The sequence shown here is derived from an EMBL/GenBank/DDBJ whole genome shotgun (WGS) entry which is preliminary data.</text>
</comment>
<dbReference type="RefSeq" id="WP_379721666.1">
    <property type="nucleotide sequence ID" value="NZ_JBHRYJ010000001.1"/>
</dbReference>
<feature type="coiled-coil region" evidence="2">
    <location>
        <begin position="80"/>
        <end position="114"/>
    </location>
</feature>